<feature type="domain" description="ABC transporter" evidence="9">
    <location>
        <begin position="2"/>
        <end position="236"/>
    </location>
</feature>
<comment type="subcellular location">
    <subcellularLocation>
        <location evidence="1">Cell membrane</location>
        <topology evidence="1">Peripheral membrane protein</topology>
    </subcellularLocation>
</comment>
<dbReference type="PANTHER" id="PTHR43553">
    <property type="entry name" value="HEAVY METAL TRANSPORTER"/>
    <property type="match status" value="1"/>
</dbReference>
<dbReference type="GO" id="GO:0016887">
    <property type="term" value="F:ATP hydrolysis activity"/>
    <property type="evidence" value="ECO:0007669"/>
    <property type="project" value="InterPro"/>
</dbReference>
<reference evidence="11" key="1">
    <citation type="submission" date="2019-07" db="EMBL/GenBank/DDBJ databases">
        <title>Bacillus alkalisoli sp. nov. isolated from saline soil.</title>
        <authorList>
            <person name="Sun J.-Q."/>
            <person name="Xu L."/>
        </authorList>
    </citation>
    <scope>NUCLEOTIDE SEQUENCE [LARGE SCALE GENOMIC DNA]</scope>
    <source>
        <strain evidence="11">M4U3P1</strain>
    </source>
</reference>
<keyword evidence="5" id="KW-0547">Nucleotide-binding</keyword>
<keyword evidence="3" id="KW-0813">Transport</keyword>
<gene>
    <name evidence="10" type="ORF">FLK61_23165</name>
</gene>
<dbReference type="RefSeq" id="WP_176007745.1">
    <property type="nucleotide sequence ID" value="NZ_CP041372.2"/>
</dbReference>
<keyword evidence="7" id="KW-1278">Translocase</keyword>
<evidence type="ECO:0000256" key="6">
    <source>
        <dbReference type="ARBA" id="ARBA00022840"/>
    </source>
</evidence>
<dbReference type="NCBIfam" id="TIGR04520">
    <property type="entry name" value="ECF_ATPase_1"/>
    <property type="match status" value="1"/>
</dbReference>
<dbReference type="Proteomes" id="UP000318138">
    <property type="component" value="Chromosome"/>
</dbReference>
<dbReference type="InterPro" id="IPR027417">
    <property type="entry name" value="P-loop_NTPase"/>
</dbReference>
<dbReference type="InterPro" id="IPR015856">
    <property type="entry name" value="ABC_transpr_CbiO/EcfA_su"/>
</dbReference>
<dbReference type="NCBIfam" id="NF010167">
    <property type="entry name" value="PRK13648.1"/>
    <property type="match status" value="1"/>
</dbReference>
<evidence type="ECO:0000313" key="10">
    <source>
        <dbReference type="EMBL" id="QKS69703.1"/>
    </source>
</evidence>
<keyword evidence="6" id="KW-0067">ATP-binding</keyword>
<dbReference type="GO" id="GO:0015087">
    <property type="term" value="F:cobalt ion transmembrane transporter activity"/>
    <property type="evidence" value="ECO:0007669"/>
    <property type="project" value="UniProtKB-ARBA"/>
</dbReference>
<organism evidence="10 11">
    <name type="scientific">Paenalkalicoccus suaedae</name>
    <dbReference type="NCBI Taxonomy" id="2592382"/>
    <lineage>
        <taxon>Bacteria</taxon>
        <taxon>Bacillati</taxon>
        <taxon>Bacillota</taxon>
        <taxon>Bacilli</taxon>
        <taxon>Bacillales</taxon>
        <taxon>Bacillaceae</taxon>
        <taxon>Paenalkalicoccus</taxon>
    </lineage>
</organism>
<evidence type="ECO:0000256" key="7">
    <source>
        <dbReference type="ARBA" id="ARBA00022967"/>
    </source>
</evidence>
<dbReference type="PROSITE" id="PS50893">
    <property type="entry name" value="ABC_TRANSPORTER_2"/>
    <property type="match status" value="1"/>
</dbReference>
<dbReference type="FunFam" id="3.40.50.300:FF:000224">
    <property type="entry name" value="Energy-coupling factor transporter ATP-binding protein EcfA"/>
    <property type="match status" value="1"/>
</dbReference>
<dbReference type="GO" id="GO:0005524">
    <property type="term" value="F:ATP binding"/>
    <property type="evidence" value="ECO:0007669"/>
    <property type="project" value="UniProtKB-KW"/>
</dbReference>
<dbReference type="CDD" id="cd03225">
    <property type="entry name" value="ABC_cobalt_CbiO_domain1"/>
    <property type="match status" value="1"/>
</dbReference>
<dbReference type="SMART" id="SM00382">
    <property type="entry name" value="AAA"/>
    <property type="match status" value="1"/>
</dbReference>
<evidence type="ECO:0000256" key="2">
    <source>
        <dbReference type="ARBA" id="ARBA00005417"/>
    </source>
</evidence>
<dbReference type="KEGG" id="psua:FLK61_23165"/>
<dbReference type="InterPro" id="IPR003439">
    <property type="entry name" value="ABC_transporter-like_ATP-bd"/>
</dbReference>
<dbReference type="InterPro" id="IPR050095">
    <property type="entry name" value="ECF_ABC_transporter_ATP-bd"/>
</dbReference>
<evidence type="ECO:0000256" key="3">
    <source>
        <dbReference type="ARBA" id="ARBA00022448"/>
    </source>
</evidence>
<sequence>MISVDSLSFRYQGAEQDALHDITFTVKKGEWLAVLGHNGSGKSTLAKCLNGLYLPSSGTVTAAGFDTRSDETVMQLRRRVGMVFQNPDNQLVATTVSDDVAFGLENAGIEREQMRKRVKESISLLGLTGLEASEPHRLSGGQKQRVALAGIMALEPDVVILDEATAMLDPKGRSEVLAMIHTLRERGVTIITITHDVSEAVDADHLLVLKDGRTVTHAPPKEVFRDDAILAHAGLVAPYAVQVARALQARGIALPDVMTEEELVMALCTYTQKT</sequence>
<dbReference type="Gene3D" id="3.40.50.300">
    <property type="entry name" value="P-loop containing nucleotide triphosphate hydrolases"/>
    <property type="match status" value="1"/>
</dbReference>
<dbReference type="Pfam" id="PF00005">
    <property type="entry name" value="ABC_tran"/>
    <property type="match status" value="1"/>
</dbReference>
<evidence type="ECO:0000256" key="5">
    <source>
        <dbReference type="ARBA" id="ARBA00022741"/>
    </source>
</evidence>
<proteinExistence type="inferred from homology"/>
<evidence type="ECO:0000256" key="4">
    <source>
        <dbReference type="ARBA" id="ARBA00022475"/>
    </source>
</evidence>
<dbReference type="PROSITE" id="PS00211">
    <property type="entry name" value="ABC_TRANSPORTER_1"/>
    <property type="match status" value="1"/>
</dbReference>
<evidence type="ECO:0000259" key="9">
    <source>
        <dbReference type="PROSITE" id="PS50893"/>
    </source>
</evidence>
<dbReference type="SUPFAM" id="SSF52540">
    <property type="entry name" value="P-loop containing nucleoside triphosphate hydrolases"/>
    <property type="match status" value="1"/>
</dbReference>
<dbReference type="InterPro" id="IPR017871">
    <property type="entry name" value="ABC_transporter-like_CS"/>
</dbReference>
<dbReference type="PANTHER" id="PTHR43553:SF24">
    <property type="entry name" value="ENERGY-COUPLING FACTOR TRANSPORTER ATP-BINDING PROTEIN ECFA1"/>
    <property type="match status" value="1"/>
</dbReference>
<comment type="similarity">
    <text evidence="2">Belongs to the ABC transporter superfamily.</text>
</comment>
<protein>
    <submittedName>
        <fullName evidence="10">Energy-coupling factor transporter ATPase</fullName>
    </submittedName>
</protein>
<accession>A0A859F9C5</accession>
<dbReference type="EMBL" id="CP041372">
    <property type="protein sequence ID" value="QKS69703.1"/>
    <property type="molecule type" value="Genomic_DNA"/>
</dbReference>
<dbReference type="InterPro" id="IPR030947">
    <property type="entry name" value="EcfA_1"/>
</dbReference>
<keyword evidence="8" id="KW-0472">Membrane</keyword>
<keyword evidence="4" id="KW-1003">Cell membrane</keyword>
<dbReference type="InterPro" id="IPR003593">
    <property type="entry name" value="AAA+_ATPase"/>
</dbReference>
<keyword evidence="11" id="KW-1185">Reference proteome</keyword>
<evidence type="ECO:0000256" key="1">
    <source>
        <dbReference type="ARBA" id="ARBA00004202"/>
    </source>
</evidence>
<evidence type="ECO:0000313" key="11">
    <source>
        <dbReference type="Proteomes" id="UP000318138"/>
    </source>
</evidence>
<dbReference type="AlphaFoldDB" id="A0A859F9C5"/>
<name>A0A859F9C5_9BACI</name>
<dbReference type="GO" id="GO:0043190">
    <property type="term" value="C:ATP-binding cassette (ABC) transporter complex"/>
    <property type="evidence" value="ECO:0007669"/>
    <property type="project" value="TreeGrafter"/>
</dbReference>
<evidence type="ECO:0000256" key="8">
    <source>
        <dbReference type="ARBA" id="ARBA00023136"/>
    </source>
</evidence>
<dbReference type="GO" id="GO:0042626">
    <property type="term" value="F:ATPase-coupled transmembrane transporter activity"/>
    <property type="evidence" value="ECO:0007669"/>
    <property type="project" value="TreeGrafter"/>
</dbReference>